<dbReference type="EMBL" id="QRYQ01000015">
    <property type="protein sequence ID" value="RGU90771.1"/>
    <property type="molecule type" value="Genomic_DNA"/>
</dbReference>
<name>A0A395W861_9FIRM</name>
<evidence type="ECO:0000313" key="2">
    <source>
        <dbReference type="Proteomes" id="UP000265489"/>
    </source>
</evidence>
<comment type="caution">
    <text evidence="1">The sequence shown here is derived from an EMBL/GenBank/DDBJ whole genome shotgun (WGS) entry which is preliminary data.</text>
</comment>
<proteinExistence type="predicted"/>
<dbReference type="GeneID" id="66579857"/>
<sequence>MTYNTRIYNYSNLKSEDKQIVQAQLLMFETVEDTITEYMYRRESSTNILDAVSYEEGIKALEQVQQNMFSDIVEYIVYAIDSYEEDVDEVDTQDPLFGLYQEVEDIDNE</sequence>
<reference evidence="1 2" key="1">
    <citation type="submission" date="2018-08" db="EMBL/GenBank/DDBJ databases">
        <title>A genome reference for cultivated species of the human gut microbiota.</title>
        <authorList>
            <person name="Zou Y."/>
            <person name="Xue W."/>
            <person name="Luo G."/>
        </authorList>
    </citation>
    <scope>NUCLEOTIDE SEQUENCE [LARGE SCALE GENOMIC DNA]</scope>
    <source>
        <strain evidence="1 2">AF15-20</strain>
    </source>
</reference>
<dbReference type="RefSeq" id="WP_118325428.1">
    <property type="nucleotide sequence ID" value="NZ_CAUHPN010000029.1"/>
</dbReference>
<dbReference type="AlphaFoldDB" id="A0A395W861"/>
<accession>A0A395W861</accession>
<organism evidence="1 2">
    <name type="scientific">Holdemanella biformis</name>
    <dbReference type="NCBI Taxonomy" id="1735"/>
    <lineage>
        <taxon>Bacteria</taxon>
        <taxon>Bacillati</taxon>
        <taxon>Bacillota</taxon>
        <taxon>Erysipelotrichia</taxon>
        <taxon>Erysipelotrichales</taxon>
        <taxon>Erysipelotrichaceae</taxon>
        <taxon>Holdemanella</taxon>
    </lineage>
</organism>
<evidence type="ECO:0000313" key="1">
    <source>
        <dbReference type="EMBL" id="RGU90771.1"/>
    </source>
</evidence>
<gene>
    <name evidence="1" type="ORF">DWW32_08220</name>
</gene>
<dbReference type="Proteomes" id="UP000265489">
    <property type="component" value="Unassembled WGS sequence"/>
</dbReference>
<protein>
    <submittedName>
        <fullName evidence="1">Uncharacterized protein</fullName>
    </submittedName>
</protein>